<evidence type="ECO:0000256" key="3">
    <source>
        <dbReference type="ARBA" id="ARBA00022679"/>
    </source>
</evidence>
<dbReference type="PANTHER" id="PTHR43630:SF1">
    <property type="entry name" value="POLY-BETA-1,6-N-ACETYL-D-GLUCOSAMINE SYNTHASE"/>
    <property type="match status" value="1"/>
</dbReference>
<evidence type="ECO:0000256" key="1">
    <source>
        <dbReference type="ARBA" id="ARBA00006739"/>
    </source>
</evidence>
<dbReference type="Proteomes" id="UP000326994">
    <property type="component" value="Unassembled WGS sequence"/>
</dbReference>
<dbReference type="AlphaFoldDB" id="A0A5J4FSW2"/>
<dbReference type="InterPro" id="IPR029044">
    <property type="entry name" value="Nucleotide-diphossugar_trans"/>
</dbReference>
<proteinExistence type="inferred from homology"/>
<feature type="domain" description="Glycosyltransferase 2-like" evidence="5">
    <location>
        <begin position="47"/>
        <end position="208"/>
    </location>
</feature>
<reference evidence="6 7" key="1">
    <citation type="submission" date="2019-08" db="EMBL/GenBank/DDBJ databases">
        <title>Ulvibacter marinistellae sp. nov., isolated from a starfish, Patiria pectinifera.</title>
        <authorList>
            <person name="Kawano K."/>
            <person name="Ushijima N."/>
            <person name="Kihara M."/>
            <person name="Itoh H."/>
        </authorList>
    </citation>
    <scope>NUCLEOTIDE SEQUENCE [LARGE SCALE GENOMIC DNA]</scope>
    <source>
        <strain evidence="6 7">KK4</strain>
    </source>
</reference>
<keyword evidence="7" id="KW-1185">Reference proteome</keyword>
<comment type="similarity">
    <text evidence="1">Belongs to the glycosyltransferase 2 family.</text>
</comment>
<keyword evidence="2" id="KW-0328">Glycosyltransferase</keyword>
<dbReference type="GO" id="GO:0016757">
    <property type="term" value="F:glycosyltransferase activity"/>
    <property type="evidence" value="ECO:0007669"/>
    <property type="project" value="UniProtKB-KW"/>
</dbReference>
<keyword evidence="3 6" id="KW-0808">Transferase</keyword>
<dbReference type="SUPFAM" id="SSF53448">
    <property type="entry name" value="Nucleotide-diphospho-sugar transferases"/>
    <property type="match status" value="1"/>
</dbReference>
<comment type="caution">
    <text evidence="6">The sequence shown here is derived from an EMBL/GenBank/DDBJ whole genome shotgun (WGS) entry which is preliminary data.</text>
</comment>
<dbReference type="Pfam" id="PF00535">
    <property type="entry name" value="Glycos_transf_2"/>
    <property type="match status" value="1"/>
</dbReference>
<keyword evidence="4" id="KW-0812">Transmembrane</keyword>
<evidence type="ECO:0000256" key="2">
    <source>
        <dbReference type="ARBA" id="ARBA00022676"/>
    </source>
</evidence>
<evidence type="ECO:0000259" key="5">
    <source>
        <dbReference type="Pfam" id="PF00535"/>
    </source>
</evidence>
<feature type="transmembrane region" description="Helical" evidence="4">
    <location>
        <begin position="288"/>
        <end position="306"/>
    </location>
</feature>
<dbReference type="EMBL" id="BKCF01000001">
    <property type="protein sequence ID" value="GEQ84520.1"/>
    <property type="molecule type" value="Genomic_DNA"/>
</dbReference>
<organism evidence="6 7">
    <name type="scientific">Patiriisocius marinistellae</name>
    <dbReference type="NCBI Taxonomy" id="2494560"/>
    <lineage>
        <taxon>Bacteria</taxon>
        <taxon>Pseudomonadati</taxon>
        <taxon>Bacteroidota</taxon>
        <taxon>Flavobacteriia</taxon>
        <taxon>Flavobacteriales</taxon>
        <taxon>Flavobacteriaceae</taxon>
        <taxon>Patiriisocius</taxon>
    </lineage>
</organism>
<keyword evidence="4" id="KW-0472">Membrane</keyword>
<feature type="transmembrane region" description="Helical" evidence="4">
    <location>
        <begin position="6"/>
        <end position="24"/>
    </location>
</feature>
<gene>
    <name evidence="6" type="ORF">ULMS_00280</name>
</gene>
<evidence type="ECO:0000256" key="4">
    <source>
        <dbReference type="SAM" id="Phobius"/>
    </source>
</evidence>
<protein>
    <submittedName>
        <fullName evidence="6">Glycosyl transferase</fullName>
    </submittedName>
</protein>
<dbReference type="Gene3D" id="3.90.550.10">
    <property type="entry name" value="Spore Coat Polysaccharide Biosynthesis Protein SpsA, Chain A"/>
    <property type="match status" value="1"/>
</dbReference>
<evidence type="ECO:0000313" key="6">
    <source>
        <dbReference type="EMBL" id="GEQ84520.1"/>
    </source>
</evidence>
<dbReference type="InterPro" id="IPR001173">
    <property type="entry name" value="Glyco_trans_2-like"/>
</dbReference>
<sequence>MSIALLIIGCLYTLLILLLYFGNIKLKKFQDALRNDQTSQIPTIKFSIVIPFRNEQHRILPLLQSINKLKFPKSSFEIIFIDDASSDDSIFVINTSIDPTIDYQILTNKNVSKSPKKDAITLAVSKAKNEWIITTDADCIVPQYWLETYAQFIDKKHPSLICGPIAYSSNNSFLNKFQQLDALSLQWVGMGSFGYSKPIMANGANMAYRVTLFESLNGFEGNTNIASGDDIFMLEKAKKSNINGVKFLRVKNAIVFTQPEKNWKSVINQRVRWASKTSKVKNQFSQGIGLLVFLANAAIIIGVLWSVFNLSILWHVLIYFILKLILDAIALYQSASFFGIRLGFISVVKSAIIYPFTTMIVVVGSIKGRYNWKGRDF</sequence>
<accession>A0A5J4FSW2</accession>
<name>A0A5J4FSW2_9FLAO</name>
<dbReference type="PANTHER" id="PTHR43630">
    <property type="entry name" value="POLY-BETA-1,6-N-ACETYL-D-GLUCOSAMINE SYNTHASE"/>
    <property type="match status" value="1"/>
</dbReference>
<keyword evidence="4" id="KW-1133">Transmembrane helix</keyword>
<dbReference type="OrthoDB" id="9805625at2"/>
<evidence type="ECO:0000313" key="7">
    <source>
        <dbReference type="Proteomes" id="UP000326994"/>
    </source>
</evidence>
<feature type="transmembrane region" description="Helical" evidence="4">
    <location>
        <begin position="312"/>
        <end position="332"/>
    </location>
</feature>
<dbReference type="RefSeq" id="WP_151892483.1">
    <property type="nucleotide sequence ID" value="NZ_BKCF01000001.1"/>
</dbReference>
<feature type="transmembrane region" description="Helical" evidence="4">
    <location>
        <begin position="344"/>
        <end position="366"/>
    </location>
</feature>